<dbReference type="InterPro" id="IPR036291">
    <property type="entry name" value="NAD(P)-bd_dom_sf"/>
</dbReference>
<gene>
    <name evidence="1" type="ORF">ABIC55_002892</name>
</gene>
<dbReference type="Proteomes" id="UP001549104">
    <property type="component" value="Unassembled WGS sequence"/>
</dbReference>
<organism evidence="1 2">
    <name type="scientific">Sporosarcina psychrophila</name>
    <name type="common">Bacillus psychrophilus</name>
    <dbReference type="NCBI Taxonomy" id="1476"/>
    <lineage>
        <taxon>Bacteria</taxon>
        <taxon>Bacillati</taxon>
        <taxon>Bacillota</taxon>
        <taxon>Bacilli</taxon>
        <taxon>Bacillales</taxon>
        <taxon>Caryophanaceae</taxon>
        <taxon>Sporosarcina</taxon>
    </lineage>
</organism>
<protein>
    <recommendedName>
        <fullName evidence="3">Short-chain dehydrogenase</fullName>
    </recommendedName>
</protein>
<dbReference type="RefSeq" id="WP_354313522.1">
    <property type="nucleotide sequence ID" value="NZ_JBEPME010000004.1"/>
</dbReference>
<reference evidence="1 2" key="1">
    <citation type="submission" date="2024-06" db="EMBL/GenBank/DDBJ databases">
        <title>Sorghum-associated microbial communities from plants grown in Nebraska, USA.</title>
        <authorList>
            <person name="Schachtman D."/>
        </authorList>
    </citation>
    <scope>NUCLEOTIDE SEQUENCE [LARGE SCALE GENOMIC DNA]</scope>
    <source>
        <strain evidence="1 2">1288</strain>
    </source>
</reference>
<name>A0ABV2K9N9_SPOPS</name>
<keyword evidence="2" id="KW-1185">Reference proteome</keyword>
<evidence type="ECO:0008006" key="3">
    <source>
        <dbReference type="Google" id="ProtNLM"/>
    </source>
</evidence>
<proteinExistence type="predicted"/>
<sequence>MKSNNHALIIGGTGMLAEVCLHLAREGYSVSVIGRTLSKFKRLQVESSPNSIFPLIADYNTDDVYDEIKKAILERGSFDLIISWTPNYSVLERICEMNPGDTPFSLFHVKGSRRYFEDEPIRIPSKCNYRRIYLGFVMEDSGSRWLTHAEIAIGVIKQIEADEEMGIIGQIHPYEARPK</sequence>
<accession>A0ABV2K9N9</accession>
<evidence type="ECO:0000313" key="1">
    <source>
        <dbReference type="EMBL" id="MET3657795.1"/>
    </source>
</evidence>
<dbReference type="SUPFAM" id="SSF51735">
    <property type="entry name" value="NAD(P)-binding Rossmann-fold domains"/>
    <property type="match status" value="1"/>
</dbReference>
<dbReference type="EMBL" id="JBEPME010000004">
    <property type="protein sequence ID" value="MET3657795.1"/>
    <property type="molecule type" value="Genomic_DNA"/>
</dbReference>
<dbReference type="Gene3D" id="3.40.50.720">
    <property type="entry name" value="NAD(P)-binding Rossmann-like Domain"/>
    <property type="match status" value="1"/>
</dbReference>
<evidence type="ECO:0000313" key="2">
    <source>
        <dbReference type="Proteomes" id="UP001549104"/>
    </source>
</evidence>
<comment type="caution">
    <text evidence="1">The sequence shown here is derived from an EMBL/GenBank/DDBJ whole genome shotgun (WGS) entry which is preliminary data.</text>
</comment>